<name>A0A448WCR7_9PLAT</name>
<organism evidence="1 2">
    <name type="scientific">Protopolystoma xenopodis</name>
    <dbReference type="NCBI Taxonomy" id="117903"/>
    <lineage>
        <taxon>Eukaryota</taxon>
        <taxon>Metazoa</taxon>
        <taxon>Spiralia</taxon>
        <taxon>Lophotrochozoa</taxon>
        <taxon>Platyhelminthes</taxon>
        <taxon>Monogenea</taxon>
        <taxon>Polyopisthocotylea</taxon>
        <taxon>Polystomatidea</taxon>
        <taxon>Polystomatidae</taxon>
        <taxon>Protopolystoma</taxon>
    </lineage>
</organism>
<comment type="caution">
    <text evidence="1">The sequence shown here is derived from an EMBL/GenBank/DDBJ whole genome shotgun (WGS) entry which is preliminary data.</text>
</comment>
<dbReference type="Proteomes" id="UP000784294">
    <property type="component" value="Unassembled WGS sequence"/>
</dbReference>
<reference evidence="1" key="1">
    <citation type="submission" date="2018-11" db="EMBL/GenBank/DDBJ databases">
        <authorList>
            <consortium name="Pathogen Informatics"/>
        </authorList>
    </citation>
    <scope>NUCLEOTIDE SEQUENCE</scope>
</reference>
<evidence type="ECO:0000313" key="2">
    <source>
        <dbReference type="Proteomes" id="UP000784294"/>
    </source>
</evidence>
<evidence type="ECO:0000313" key="1">
    <source>
        <dbReference type="EMBL" id="VEL08621.1"/>
    </source>
</evidence>
<dbReference type="AlphaFoldDB" id="A0A448WCR7"/>
<protein>
    <submittedName>
        <fullName evidence="1">Uncharacterized protein</fullName>
    </submittedName>
</protein>
<dbReference type="EMBL" id="CAAALY010004379">
    <property type="protein sequence ID" value="VEL08621.1"/>
    <property type="molecule type" value="Genomic_DNA"/>
</dbReference>
<proteinExistence type="predicted"/>
<accession>A0A448WCR7</accession>
<keyword evidence="2" id="KW-1185">Reference proteome</keyword>
<gene>
    <name evidence="1" type="ORF">PXEA_LOCUS2061</name>
</gene>
<sequence length="185" mass="20019">MTSFYPLDRAIGATYLDTPFPKPSAIEVSIIPSARSWTWYIRKLFSGIVSESCHSQHQTTTHQRQWGLTFLRNCCAITPPSTPYPLVSLLSIATSDLFIFQSSRGEFTVASSHLLSAPSSGSSDSSLVSGSASWASRSISYLSGCPISLSSRPNVRFTSGASSKAFCSMYNVAPAEERLCSDSHS</sequence>